<dbReference type="Proteomes" id="UP001301769">
    <property type="component" value="Unassembled WGS sequence"/>
</dbReference>
<dbReference type="Pfam" id="PF00856">
    <property type="entry name" value="SET"/>
    <property type="match status" value="1"/>
</dbReference>
<gene>
    <name evidence="2" type="ORF">QBC37DRAFT_431574</name>
</gene>
<proteinExistence type="predicted"/>
<dbReference type="InterPro" id="IPR050600">
    <property type="entry name" value="SETD3_SETD6_MTase"/>
</dbReference>
<sequence length="380" mass="43247">MEVYEDLLNWAKEQGIELHGIEPRPLPGRGIGVVATKSIKENDILLKVPTSSLRTSKTVCKEVSSRLPTGTRVHGLLAADFLLNKQPNYAPWNAVLPSREDVWASMPLTWDRHLHEFLPPSARQLLKKQEAKFDRDWQAVHNAFPQISRADYLYAWALVNTRTFYYDGGGSSSNGKKPPPHDCMALQPVADLLNHHPTQGAKVTFSAEGCAIRATKTYSPGEEIYICYGNHGNDFLLTEYGFLLDENKWDEICLDEAILPELSGRQKDMLADEDFLGNYMLDSNGVCYRTLVALRLLALSLIEWRRYLDGPFNVDDEVQQGEVDRELARILEKYRRGTIAKMIGKIEESTAGEESQRKMLIRRWEQIGELIDRTIENLRV</sequence>
<evidence type="ECO:0000313" key="2">
    <source>
        <dbReference type="EMBL" id="KAK4208690.1"/>
    </source>
</evidence>
<dbReference type="InterPro" id="IPR044429">
    <property type="entry name" value="SETD4_SET"/>
</dbReference>
<reference evidence="2" key="1">
    <citation type="journal article" date="2023" name="Mol. Phylogenet. Evol.">
        <title>Genome-scale phylogeny and comparative genomics of the fungal order Sordariales.</title>
        <authorList>
            <person name="Hensen N."/>
            <person name="Bonometti L."/>
            <person name="Westerberg I."/>
            <person name="Brannstrom I.O."/>
            <person name="Guillou S."/>
            <person name="Cros-Aarteil S."/>
            <person name="Calhoun S."/>
            <person name="Haridas S."/>
            <person name="Kuo A."/>
            <person name="Mondo S."/>
            <person name="Pangilinan J."/>
            <person name="Riley R."/>
            <person name="LaButti K."/>
            <person name="Andreopoulos B."/>
            <person name="Lipzen A."/>
            <person name="Chen C."/>
            <person name="Yan M."/>
            <person name="Daum C."/>
            <person name="Ng V."/>
            <person name="Clum A."/>
            <person name="Steindorff A."/>
            <person name="Ohm R.A."/>
            <person name="Martin F."/>
            <person name="Silar P."/>
            <person name="Natvig D.O."/>
            <person name="Lalanne C."/>
            <person name="Gautier V."/>
            <person name="Ament-Velasquez S.L."/>
            <person name="Kruys A."/>
            <person name="Hutchinson M.I."/>
            <person name="Powell A.J."/>
            <person name="Barry K."/>
            <person name="Miller A.N."/>
            <person name="Grigoriev I.V."/>
            <person name="Debuchy R."/>
            <person name="Gladieux P."/>
            <person name="Hiltunen Thoren M."/>
            <person name="Johannesson H."/>
        </authorList>
    </citation>
    <scope>NUCLEOTIDE SEQUENCE</scope>
    <source>
        <strain evidence="2">PSN293</strain>
    </source>
</reference>
<dbReference type="PANTHER" id="PTHR13271">
    <property type="entry name" value="UNCHARACTERIZED PUTATIVE METHYLTRANSFERASE"/>
    <property type="match status" value="1"/>
</dbReference>
<dbReference type="AlphaFoldDB" id="A0AAN7B5B6"/>
<dbReference type="Gene3D" id="3.90.1410.10">
    <property type="entry name" value="set domain protein methyltransferase, domain 1"/>
    <property type="match status" value="1"/>
</dbReference>
<evidence type="ECO:0000313" key="3">
    <source>
        <dbReference type="Proteomes" id="UP001301769"/>
    </source>
</evidence>
<keyword evidence="3" id="KW-1185">Reference proteome</keyword>
<comment type="caution">
    <text evidence="2">The sequence shown here is derived from an EMBL/GenBank/DDBJ whole genome shotgun (WGS) entry which is preliminary data.</text>
</comment>
<feature type="domain" description="SET" evidence="1">
    <location>
        <begin position="19"/>
        <end position="229"/>
    </location>
</feature>
<name>A0AAN7B5B6_9PEZI</name>
<dbReference type="PANTHER" id="PTHR13271:SF137">
    <property type="entry name" value="SET DOMAIN-CONTAINING PROTEIN"/>
    <property type="match status" value="1"/>
</dbReference>
<dbReference type="InterPro" id="IPR001214">
    <property type="entry name" value="SET_dom"/>
</dbReference>
<evidence type="ECO:0000259" key="1">
    <source>
        <dbReference type="PROSITE" id="PS50280"/>
    </source>
</evidence>
<dbReference type="SUPFAM" id="SSF82199">
    <property type="entry name" value="SET domain"/>
    <property type="match status" value="1"/>
</dbReference>
<reference evidence="2" key="2">
    <citation type="submission" date="2023-05" db="EMBL/GenBank/DDBJ databases">
        <authorList>
            <consortium name="Lawrence Berkeley National Laboratory"/>
            <person name="Steindorff A."/>
            <person name="Hensen N."/>
            <person name="Bonometti L."/>
            <person name="Westerberg I."/>
            <person name="Brannstrom I.O."/>
            <person name="Guillou S."/>
            <person name="Cros-Aarteil S."/>
            <person name="Calhoun S."/>
            <person name="Haridas S."/>
            <person name="Kuo A."/>
            <person name="Mondo S."/>
            <person name="Pangilinan J."/>
            <person name="Riley R."/>
            <person name="Labutti K."/>
            <person name="Andreopoulos B."/>
            <person name="Lipzen A."/>
            <person name="Chen C."/>
            <person name="Yanf M."/>
            <person name="Daum C."/>
            <person name="Ng V."/>
            <person name="Clum A."/>
            <person name="Ohm R."/>
            <person name="Martin F."/>
            <person name="Silar P."/>
            <person name="Natvig D."/>
            <person name="Lalanne C."/>
            <person name="Gautier V."/>
            <person name="Ament-Velasquez S.L."/>
            <person name="Kruys A."/>
            <person name="Hutchinson M.I."/>
            <person name="Powell A.J."/>
            <person name="Barry K."/>
            <person name="Miller A.N."/>
            <person name="Grigoriev I.V."/>
            <person name="Debuchy R."/>
            <person name="Gladieux P."/>
            <person name="Thoren M.H."/>
            <person name="Johannesson H."/>
        </authorList>
    </citation>
    <scope>NUCLEOTIDE SEQUENCE</scope>
    <source>
        <strain evidence="2">PSN293</strain>
    </source>
</reference>
<dbReference type="CDD" id="cd19177">
    <property type="entry name" value="SET_SETD4"/>
    <property type="match status" value="1"/>
</dbReference>
<organism evidence="2 3">
    <name type="scientific">Rhypophila decipiens</name>
    <dbReference type="NCBI Taxonomy" id="261697"/>
    <lineage>
        <taxon>Eukaryota</taxon>
        <taxon>Fungi</taxon>
        <taxon>Dikarya</taxon>
        <taxon>Ascomycota</taxon>
        <taxon>Pezizomycotina</taxon>
        <taxon>Sordariomycetes</taxon>
        <taxon>Sordariomycetidae</taxon>
        <taxon>Sordariales</taxon>
        <taxon>Naviculisporaceae</taxon>
        <taxon>Rhypophila</taxon>
    </lineage>
</organism>
<accession>A0AAN7B5B6</accession>
<dbReference type="PROSITE" id="PS50280">
    <property type="entry name" value="SET"/>
    <property type="match status" value="1"/>
</dbReference>
<protein>
    <submittedName>
        <fullName evidence="2">Set domain-protein</fullName>
    </submittedName>
</protein>
<dbReference type="EMBL" id="MU858233">
    <property type="protein sequence ID" value="KAK4208690.1"/>
    <property type="molecule type" value="Genomic_DNA"/>
</dbReference>
<dbReference type="InterPro" id="IPR046341">
    <property type="entry name" value="SET_dom_sf"/>
</dbReference>
<dbReference type="GO" id="GO:0016279">
    <property type="term" value="F:protein-lysine N-methyltransferase activity"/>
    <property type="evidence" value="ECO:0007669"/>
    <property type="project" value="InterPro"/>
</dbReference>